<accession>A0A2W5W2F1</accession>
<dbReference type="EMBL" id="QFQP01000002">
    <property type="protein sequence ID" value="PZR17321.1"/>
    <property type="molecule type" value="Genomic_DNA"/>
</dbReference>
<organism evidence="1 2">
    <name type="scientific">Archangium gephyra</name>
    <dbReference type="NCBI Taxonomy" id="48"/>
    <lineage>
        <taxon>Bacteria</taxon>
        <taxon>Pseudomonadati</taxon>
        <taxon>Myxococcota</taxon>
        <taxon>Myxococcia</taxon>
        <taxon>Myxococcales</taxon>
        <taxon>Cystobacterineae</taxon>
        <taxon>Archangiaceae</taxon>
        <taxon>Archangium</taxon>
    </lineage>
</organism>
<gene>
    <name evidence="1" type="ORF">DI536_03065</name>
</gene>
<protein>
    <submittedName>
        <fullName evidence="1">Frizzy aggregation protein FrzB</fullName>
    </submittedName>
</protein>
<dbReference type="GO" id="GO:0007165">
    <property type="term" value="P:signal transduction"/>
    <property type="evidence" value="ECO:0007669"/>
    <property type="project" value="InterPro"/>
</dbReference>
<dbReference type="InterPro" id="IPR036061">
    <property type="entry name" value="CheW-like_dom_sf"/>
</dbReference>
<reference evidence="1 2" key="1">
    <citation type="submission" date="2017-08" db="EMBL/GenBank/DDBJ databases">
        <title>Infants hospitalized years apart are colonized by the same room-sourced microbial strains.</title>
        <authorList>
            <person name="Brooks B."/>
            <person name="Olm M.R."/>
            <person name="Firek B.A."/>
            <person name="Baker R."/>
            <person name="Thomas B.C."/>
            <person name="Morowitz M.J."/>
            <person name="Banfield J.F."/>
        </authorList>
    </citation>
    <scope>NUCLEOTIDE SEQUENCE [LARGE SCALE GENOMIC DNA]</scope>
    <source>
        <strain evidence="1">S2_003_000_R2_14</strain>
    </source>
</reference>
<evidence type="ECO:0000313" key="2">
    <source>
        <dbReference type="Proteomes" id="UP000249061"/>
    </source>
</evidence>
<comment type="caution">
    <text evidence="1">The sequence shown here is derived from an EMBL/GenBank/DDBJ whole genome shotgun (WGS) entry which is preliminary data.</text>
</comment>
<proteinExistence type="predicted"/>
<dbReference type="AlphaFoldDB" id="A0A2W5W2F1"/>
<dbReference type="Proteomes" id="UP000249061">
    <property type="component" value="Unassembled WGS sequence"/>
</dbReference>
<name>A0A2W5W2F1_9BACT</name>
<dbReference type="GO" id="GO:0006935">
    <property type="term" value="P:chemotaxis"/>
    <property type="evidence" value="ECO:0007669"/>
    <property type="project" value="InterPro"/>
</dbReference>
<evidence type="ECO:0000313" key="1">
    <source>
        <dbReference type="EMBL" id="PZR17321.1"/>
    </source>
</evidence>
<sequence>MDTVAYVDLVLFEVAGIRYAADLGQVRRIDIDEPTESIGHPLGPPARGNRALVFSVADHAERRLAIDQVLGVSRVPLTDLRRMPVAVHAAPFNIGAWLDGEQTVLLVDLPSMLPNSAAQAAV</sequence>
<dbReference type="SUPFAM" id="SSF50341">
    <property type="entry name" value="CheW-like"/>
    <property type="match status" value="1"/>
</dbReference>